<comment type="subcellular location">
    <subcellularLocation>
        <location evidence="1">Cell membrane</location>
        <topology evidence="1">Multi-pass membrane protein</topology>
    </subcellularLocation>
</comment>
<keyword evidence="11" id="KW-1185">Reference proteome</keyword>
<evidence type="ECO:0000256" key="3">
    <source>
        <dbReference type="ARBA" id="ARBA00022448"/>
    </source>
</evidence>
<feature type="transmembrane region" description="Helical" evidence="9">
    <location>
        <begin position="368"/>
        <end position="401"/>
    </location>
</feature>
<name>A0A375I153_9ACTN</name>
<dbReference type="PANTHER" id="PTHR21716">
    <property type="entry name" value="TRANSMEMBRANE PROTEIN"/>
    <property type="match status" value="1"/>
</dbReference>
<dbReference type="PANTHER" id="PTHR21716:SF53">
    <property type="entry name" value="PERMEASE PERM-RELATED"/>
    <property type="match status" value="1"/>
</dbReference>
<dbReference type="AlphaFoldDB" id="A0A375I153"/>
<dbReference type="Pfam" id="PF01594">
    <property type="entry name" value="AI-2E_transport"/>
    <property type="match status" value="1"/>
</dbReference>
<dbReference type="EMBL" id="OMOH01000005">
    <property type="protein sequence ID" value="SPF68576.1"/>
    <property type="molecule type" value="Genomic_DNA"/>
</dbReference>
<keyword evidence="6 9" id="KW-1133">Transmembrane helix</keyword>
<dbReference type="Proteomes" id="UP000265962">
    <property type="component" value="Unassembled WGS sequence"/>
</dbReference>
<evidence type="ECO:0000256" key="4">
    <source>
        <dbReference type="ARBA" id="ARBA00022475"/>
    </source>
</evidence>
<dbReference type="GO" id="GO:0005886">
    <property type="term" value="C:plasma membrane"/>
    <property type="evidence" value="ECO:0007669"/>
    <property type="project" value="UniProtKB-SubCell"/>
</dbReference>
<keyword evidence="4" id="KW-1003">Cell membrane</keyword>
<feature type="transmembrane region" description="Helical" evidence="9">
    <location>
        <begin position="322"/>
        <end position="348"/>
    </location>
</feature>
<proteinExistence type="inferred from homology"/>
<evidence type="ECO:0000256" key="8">
    <source>
        <dbReference type="SAM" id="MobiDB-lite"/>
    </source>
</evidence>
<feature type="transmembrane region" description="Helical" evidence="9">
    <location>
        <begin position="130"/>
        <end position="155"/>
    </location>
</feature>
<keyword evidence="5 9" id="KW-0812">Transmembrane</keyword>
<organism evidence="10 11">
    <name type="scientific">Propionibacterium ruminifibrarum</name>
    <dbReference type="NCBI Taxonomy" id="1962131"/>
    <lineage>
        <taxon>Bacteria</taxon>
        <taxon>Bacillati</taxon>
        <taxon>Actinomycetota</taxon>
        <taxon>Actinomycetes</taxon>
        <taxon>Propionibacteriales</taxon>
        <taxon>Propionibacteriaceae</taxon>
        <taxon>Propionibacterium</taxon>
    </lineage>
</organism>
<accession>A0A375I153</accession>
<comment type="similarity">
    <text evidence="2">Belongs to the autoinducer-2 exporter (AI-2E) (TC 2.A.86) family.</text>
</comment>
<evidence type="ECO:0000256" key="2">
    <source>
        <dbReference type="ARBA" id="ARBA00009773"/>
    </source>
</evidence>
<dbReference type="OrthoDB" id="9784366at2"/>
<evidence type="ECO:0000256" key="7">
    <source>
        <dbReference type="ARBA" id="ARBA00023136"/>
    </source>
</evidence>
<dbReference type="GO" id="GO:0055085">
    <property type="term" value="P:transmembrane transport"/>
    <property type="evidence" value="ECO:0007669"/>
    <property type="project" value="TreeGrafter"/>
</dbReference>
<dbReference type="InterPro" id="IPR002549">
    <property type="entry name" value="AI-2E-like"/>
</dbReference>
<evidence type="ECO:0000256" key="1">
    <source>
        <dbReference type="ARBA" id="ARBA00004651"/>
    </source>
</evidence>
<gene>
    <name evidence="10" type="ORF">PROPJV5_1558</name>
</gene>
<feature type="transmembrane region" description="Helical" evidence="9">
    <location>
        <begin position="257"/>
        <end position="282"/>
    </location>
</feature>
<feature type="transmembrane region" description="Helical" evidence="9">
    <location>
        <begin position="288"/>
        <end position="315"/>
    </location>
</feature>
<feature type="compositionally biased region" description="Acidic residues" evidence="8">
    <location>
        <begin position="410"/>
        <end position="433"/>
    </location>
</feature>
<reference evidence="11" key="1">
    <citation type="submission" date="2018-02" db="EMBL/GenBank/DDBJ databases">
        <authorList>
            <person name="Hornung B."/>
        </authorList>
    </citation>
    <scope>NUCLEOTIDE SEQUENCE [LARGE SCALE GENOMIC DNA]</scope>
</reference>
<protein>
    <submittedName>
        <fullName evidence="10">Transmembrane protein TqsA-like</fullName>
    </submittedName>
</protein>
<feature type="transmembrane region" description="Helical" evidence="9">
    <location>
        <begin position="218"/>
        <end position="236"/>
    </location>
</feature>
<keyword evidence="7 9" id="KW-0472">Membrane</keyword>
<feature type="region of interest" description="Disordered" evidence="8">
    <location>
        <begin position="408"/>
        <end position="474"/>
    </location>
</feature>
<feature type="transmembrane region" description="Helical" evidence="9">
    <location>
        <begin position="77"/>
        <end position="95"/>
    </location>
</feature>
<evidence type="ECO:0000313" key="11">
    <source>
        <dbReference type="Proteomes" id="UP000265962"/>
    </source>
</evidence>
<dbReference type="RefSeq" id="WP_119715727.1">
    <property type="nucleotide sequence ID" value="NZ_OMOH01000005.1"/>
</dbReference>
<evidence type="ECO:0000313" key="10">
    <source>
        <dbReference type="EMBL" id="SPF68576.1"/>
    </source>
</evidence>
<feature type="region of interest" description="Disordered" evidence="8">
    <location>
        <begin position="1"/>
        <end position="45"/>
    </location>
</feature>
<keyword evidence="3" id="KW-0813">Transport</keyword>
<evidence type="ECO:0000256" key="9">
    <source>
        <dbReference type="SAM" id="Phobius"/>
    </source>
</evidence>
<sequence>MAASTSDTSPHRRRSAFSGLTIGRRIPRRPGTQGERQEQPDAQAPDAITLTAEQLTALRGASVESFVPRPLRIFAAWSWRLLLVAAFIALLWWLGSRLSEVVIPLAVALLLTAALHPLNARLVRHHWPRWLAALSCLLLVVVIVLGLLSLVGAQIATQWSQLVDQAIAGARGFVTWLDSSFLHINAEQVNSLISQATEWVQNSRESIASAAATAGSGVGKFLAGAAMALFATFFFLKDGQRFVDAGVNLMPRASRLTVMPAVVSGWASLSNYVRAAIAVAAVDGIGAGIGAAVLGSNLWLAITALTFVCAFVPLIGAIASGVVAVAVTLVTLGFWKAVIMLAIFVAVMQLESHLLQPLLLGRAVSIHPLTVLVGIAVGITVAGIVGGVFAIPIVAFVTGVLRSGHAGREADEDGVTCDESPDAGEQLTDTDEGLEGRVGVALGDGPEVVPADQPAGPDDGGEPARGNEPSPDVP</sequence>
<evidence type="ECO:0000256" key="6">
    <source>
        <dbReference type="ARBA" id="ARBA00022989"/>
    </source>
</evidence>
<evidence type="ECO:0000256" key="5">
    <source>
        <dbReference type="ARBA" id="ARBA00022692"/>
    </source>
</evidence>
<feature type="transmembrane region" description="Helical" evidence="9">
    <location>
        <begin position="101"/>
        <end position="118"/>
    </location>
</feature>